<dbReference type="PRINTS" id="PR00759">
    <property type="entry name" value="BASICPTASE"/>
</dbReference>
<keyword evidence="2" id="KW-0964">Secreted</keyword>
<comment type="subcellular location">
    <subcellularLocation>
        <location evidence="1">Secreted</location>
    </subcellularLocation>
</comment>
<protein>
    <recommendedName>
        <fullName evidence="7">BPTI/Kunitz inhibitor domain-containing protein</fullName>
    </recommendedName>
</protein>
<evidence type="ECO:0000259" key="7">
    <source>
        <dbReference type="PROSITE" id="PS50279"/>
    </source>
</evidence>
<evidence type="ECO:0000256" key="3">
    <source>
        <dbReference type="ARBA" id="ARBA00022690"/>
    </source>
</evidence>
<keyword evidence="3" id="KW-0646">Protease inhibitor</keyword>
<evidence type="ECO:0000256" key="4">
    <source>
        <dbReference type="ARBA" id="ARBA00022729"/>
    </source>
</evidence>
<evidence type="ECO:0000313" key="9">
    <source>
        <dbReference type="Proteomes" id="UP001445076"/>
    </source>
</evidence>
<comment type="caution">
    <text evidence="8">The sequence shown here is derived from an EMBL/GenBank/DDBJ whole genome shotgun (WGS) entry which is preliminary data.</text>
</comment>
<gene>
    <name evidence="8" type="ORF">OTU49_013872</name>
</gene>
<dbReference type="PANTHER" id="PTHR45938:SF11">
    <property type="entry name" value="WAP, KAZAL, IMMUNOGLOBULIN, KUNITZ AND NTR DOMAIN-CONTAINING PROTEIN 2-LIKE"/>
    <property type="match status" value="1"/>
</dbReference>
<dbReference type="PROSITE" id="PS50279">
    <property type="entry name" value="BPTI_KUNITZ_2"/>
    <property type="match status" value="1"/>
</dbReference>
<evidence type="ECO:0000256" key="6">
    <source>
        <dbReference type="ARBA" id="ARBA00023157"/>
    </source>
</evidence>
<evidence type="ECO:0000313" key="8">
    <source>
        <dbReference type="EMBL" id="KAK8719668.1"/>
    </source>
</evidence>
<feature type="domain" description="BPTI/Kunitz inhibitor" evidence="7">
    <location>
        <begin position="160"/>
        <end position="210"/>
    </location>
</feature>
<reference evidence="8 9" key="1">
    <citation type="journal article" date="2024" name="BMC Genomics">
        <title>Genome assembly of redclaw crayfish (Cherax quadricarinatus) provides insights into its immune adaptation and hypoxia tolerance.</title>
        <authorList>
            <person name="Liu Z."/>
            <person name="Zheng J."/>
            <person name="Li H."/>
            <person name="Fang K."/>
            <person name="Wang S."/>
            <person name="He J."/>
            <person name="Zhou D."/>
            <person name="Weng S."/>
            <person name="Chi M."/>
            <person name="Gu Z."/>
            <person name="He J."/>
            <person name="Li F."/>
            <person name="Wang M."/>
        </authorList>
    </citation>
    <scope>NUCLEOTIDE SEQUENCE [LARGE SCALE GENOMIC DNA]</scope>
    <source>
        <strain evidence="8">ZL_2023a</strain>
    </source>
</reference>
<keyword evidence="9" id="KW-1185">Reference proteome</keyword>
<keyword evidence="5" id="KW-0722">Serine protease inhibitor</keyword>
<evidence type="ECO:0000256" key="1">
    <source>
        <dbReference type="ARBA" id="ARBA00004613"/>
    </source>
</evidence>
<dbReference type="GO" id="GO:0004867">
    <property type="term" value="F:serine-type endopeptidase inhibitor activity"/>
    <property type="evidence" value="ECO:0007669"/>
    <property type="project" value="UniProtKB-KW"/>
</dbReference>
<dbReference type="GO" id="GO:0050431">
    <property type="term" value="F:transforming growth factor beta binding"/>
    <property type="evidence" value="ECO:0007669"/>
    <property type="project" value="TreeGrafter"/>
</dbReference>
<dbReference type="SUPFAM" id="SSF57362">
    <property type="entry name" value="BPTI-like"/>
    <property type="match status" value="1"/>
</dbReference>
<dbReference type="Proteomes" id="UP001445076">
    <property type="component" value="Unassembled WGS sequence"/>
</dbReference>
<keyword evidence="4" id="KW-0732">Signal</keyword>
<dbReference type="Pfam" id="PF00014">
    <property type="entry name" value="Kunitz_BPTI"/>
    <property type="match status" value="1"/>
</dbReference>
<evidence type="ECO:0000256" key="2">
    <source>
        <dbReference type="ARBA" id="ARBA00022525"/>
    </source>
</evidence>
<dbReference type="PANTHER" id="PTHR45938">
    <property type="entry name" value="ACP24A4-RELATED"/>
    <property type="match status" value="1"/>
</dbReference>
<dbReference type="FunFam" id="4.10.410.10:FF:000020">
    <property type="entry name" value="Collagen, type VI, alpha 3"/>
    <property type="match status" value="1"/>
</dbReference>
<accession>A0AAW0VQW7</accession>
<dbReference type="AlphaFoldDB" id="A0AAW0VQW7"/>
<dbReference type="Gene3D" id="4.10.410.10">
    <property type="entry name" value="Pancreatic trypsin inhibitor Kunitz domain"/>
    <property type="match status" value="1"/>
</dbReference>
<feature type="non-terminal residue" evidence="8">
    <location>
        <position position="216"/>
    </location>
</feature>
<dbReference type="SMART" id="SM00131">
    <property type="entry name" value="KU"/>
    <property type="match status" value="1"/>
</dbReference>
<proteinExistence type="predicted"/>
<evidence type="ECO:0000256" key="5">
    <source>
        <dbReference type="ARBA" id="ARBA00022900"/>
    </source>
</evidence>
<name>A0AAW0VQW7_CHEQU</name>
<organism evidence="8 9">
    <name type="scientific">Cherax quadricarinatus</name>
    <name type="common">Australian red claw crayfish</name>
    <dbReference type="NCBI Taxonomy" id="27406"/>
    <lineage>
        <taxon>Eukaryota</taxon>
        <taxon>Metazoa</taxon>
        <taxon>Ecdysozoa</taxon>
        <taxon>Arthropoda</taxon>
        <taxon>Crustacea</taxon>
        <taxon>Multicrustacea</taxon>
        <taxon>Malacostraca</taxon>
        <taxon>Eumalacostraca</taxon>
        <taxon>Eucarida</taxon>
        <taxon>Decapoda</taxon>
        <taxon>Pleocyemata</taxon>
        <taxon>Astacidea</taxon>
        <taxon>Parastacoidea</taxon>
        <taxon>Parastacidae</taxon>
        <taxon>Cherax</taxon>
    </lineage>
</organism>
<dbReference type="EMBL" id="JARKIK010001578">
    <property type="protein sequence ID" value="KAK8719668.1"/>
    <property type="molecule type" value="Genomic_DNA"/>
</dbReference>
<dbReference type="InterPro" id="IPR020901">
    <property type="entry name" value="Prtase_inh_Kunz-CS"/>
</dbReference>
<dbReference type="InterPro" id="IPR036880">
    <property type="entry name" value="Kunitz_BPTI_sf"/>
</dbReference>
<dbReference type="GO" id="GO:0005615">
    <property type="term" value="C:extracellular space"/>
    <property type="evidence" value="ECO:0007669"/>
    <property type="project" value="TreeGrafter"/>
</dbReference>
<dbReference type="GO" id="GO:0048019">
    <property type="term" value="F:receptor antagonist activity"/>
    <property type="evidence" value="ECO:0007669"/>
    <property type="project" value="TreeGrafter"/>
</dbReference>
<dbReference type="PROSITE" id="PS00280">
    <property type="entry name" value="BPTI_KUNITZ_1"/>
    <property type="match status" value="1"/>
</dbReference>
<dbReference type="InterPro" id="IPR002223">
    <property type="entry name" value="Kunitz_BPTI"/>
</dbReference>
<keyword evidence="6" id="KW-1015">Disulfide bond</keyword>
<sequence>MKDVVSLQHLGVAQMTLLMHRDQVFKYSAFGCCPDNETVARGPNNAGCGCQYTQYGCCPDTHTPAAGEDYSGCPCNTYTYGCCPDGVSVAQGPDTEGCGCEYEKFGCCKDRRTPASGPEYEGCGCAESEFGCCPDGVTPATGKFFEGCQDEVSIIPGEVCGYTKDRGPCTNFTVKWFFDMDYGGCTHFWYGGCEGNLNKFNTQEECKSACVEPEGM</sequence>